<feature type="domain" description="Spore coat protein U/FanG" evidence="2">
    <location>
        <begin position="41"/>
        <end position="157"/>
    </location>
</feature>
<sequence length="318" mass="33004">MIASPPGVVRHAAPAILTLLVALAALVLLLAPQPAKANVVCSLTTQPVTINFGTSLTASGDIRYTCRSFNTTPTTFTICTGIGNPSFPGTAAQPKLQSGANTLDFNLYVDPAATIAWTKTLPIAQTATVAAGATISGTLTFYGRIPAGQSSPVGTYQAFFFNTVLGFLAAGSQTCVSQLNDLSGLDFSINVTANLAEACNLGIIEAVDFGAPAGFWTEVDAVGSVQVTCPAATSWTLSFDGGQYLDGSERRMRSAGGDYVPYRLYRDTARSQLIPIDGTILGTGTGTVQSNPVYGRVTVAMPPPVGSYSDTVTVVLHF</sequence>
<organism evidence="3 4">
    <name type="scientific">Novosphingobium panipatense</name>
    <dbReference type="NCBI Taxonomy" id="428991"/>
    <lineage>
        <taxon>Bacteria</taxon>
        <taxon>Pseudomonadati</taxon>
        <taxon>Pseudomonadota</taxon>
        <taxon>Alphaproteobacteria</taxon>
        <taxon>Sphingomonadales</taxon>
        <taxon>Sphingomonadaceae</taxon>
        <taxon>Novosphingobium</taxon>
    </lineage>
</organism>
<reference evidence="3 4" key="1">
    <citation type="submission" date="2017-05" db="EMBL/GenBank/DDBJ databases">
        <authorList>
            <person name="Varghese N."/>
            <person name="Submissions S."/>
        </authorList>
    </citation>
    <scope>NUCLEOTIDE SEQUENCE [LARGE SCALE GENOMIC DNA]</scope>
    <source>
        <strain evidence="3 4">SM16</strain>
    </source>
</reference>
<keyword evidence="3" id="KW-0167">Capsid protein</keyword>
<feature type="domain" description="Spore coat protein U/FanG" evidence="2">
    <location>
        <begin position="187"/>
        <end position="314"/>
    </location>
</feature>
<keyword evidence="1" id="KW-0732">Signal</keyword>
<keyword evidence="3" id="KW-0946">Virion</keyword>
<evidence type="ECO:0000313" key="3">
    <source>
        <dbReference type="EMBL" id="SMP61461.1"/>
    </source>
</evidence>
<dbReference type="InterPro" id="IPR053167">
    <property type="entry name" value="Spore_coat_component"/>
</dbReference>
<dbReference type="PANTHER" id="PTHR37089:SF3">
    <property type="entry name" value="EXPORTED PROTEIN"/>
    <property type="match status" value="1"/>
</dbReference>
<dbReference type="Proteomes" id="UP001157910">
    <property type="component" value="Unassembled WGS sequence"/>
</dbReference>
<name>A0ABY1QB11_9SPHN</name>
<dbReference type="EMBL" id="FXUI01000003">
    <property type="protein sequence ID" value="SMP61461.1"/>
    <property type="molecule type" value="Genomic_DNA"/>
</dbReference>
<comment type="caution">
    <text evidence="3">The sequence shown here is derived from an EMBL/GenBank/DDBJ whole genome shotgun (WGS) entry which is preliminary data.</text>
</comment>
<dbReference type="PANTHER" id="PTHR37089">
    <property type="entry name" value="PROTEIN U-RELATED"/>
    <property type="match status" value="1"/>
</dbReference>
<evidence type="ECO:0000313" key="4">
    <source>
        <dbReference type="Proteomes" id="UP001157910"/>
    </source>
</evidence>
<evidence type="ECO:0000256" key="1">
    <source>
        <dbReference type="SAM" id="SignalP"/>
    </source>
</evidence>
<dbReference type="SMART" id="SM00972">
    <property type="entry name" value="SCPU"/>
    <property type="match status" value="2"/>
</dbReference>
<dbReference type="RefSeq" id="WP_158250708.1">
    <property type="nucleotide sequence ID" value="NZ_FXUI01000003.1"/>
</dbReference>
<evidence type="ECO:0000259" key="2">
    <source>
        <dbReference type="Pfam" id="PF05229"/>
    </source>
</evidence>
<protein>
    <submittedName>
        <fullName evidence="3">Spore coat protein U (SCPU) domain-containing protein</fullName>
    </submittedName>
</protein>
<keyword evidence="4" id="KW-1185">Reference proteome</keyword>
<accession>A0ABY1QB11</accession>
<feature type="signal peptide" evidence="1">
    <location>
        <begin position="1"/>
        <end position="37"/>
    </location>
</feature>
<feature type="chain" id="PRO_5047310982" evidence="1">
    <location>
        <begin position="38"/>
        <end position="318"/>
    </location>
</feature>
<dbReference type="Pfam" id="PF05229">
    <property type="entry name" value="SCPU"/>
    <property type="match status" value="2"/>
</dbReference>
<dbReference type="InterPro" id="IPR007893">
    <property type="entry name" value="Spore_coat_U/FanG"/>
</dbReference>
<proteinExistence type="predicted"/>
<gene>
    <name evidence="3" type="ORF">SAMN06296065_103263</name>
</gene>